<dbReference type="InterPro" id="IPR000182">
    <property type="entry name" value="GNAT_dom"/>
</dbReference>
<dbReference type="Gene3D" id="3.40.630.30">
    <property type="match status" value="1"/>
</dbReference>
<dbReference type="Proteomes" id="UP001549366">
    <property type="component" value="Unassembled WGS sequence"/>
</dbReference>
<dbReference type="RefSeq" id="WP_354008434.1">
    <property type="nucleotide sequence ID" value="NZ_JBEWTA010000001.1"/>
</dbReference>
<evidence type="ECO:0000313" key="2">
    <source>
        <dbReference type="EMBL" id="MET4758341.1"/>
    </source>
</evidence>
<sequence length="189" mass="21581">MEIMKHKLLQGVPFPLDDNHQLSLITEADIDDLVIMLQDDEVTEFLWFAPAPEQFYRDYFAPMTEQNALAMKGEGEPVMTLIIRDTHTRAFAGMAAIIPMGMIPGVYEIGYQLDRSFWGKGLATSVSRLLLRYGFEQLNAHKIVADCYASNKGSERVMQKIGMTKEGHQKDFYPYRGGLEDRIHYGINR</sequence>
<dbReference type="PANTHER" id="PTHR43792">
    <property type="entry name" value="GNAT FAMILY, PUTATIVE (AFU_ORTHOLOGUE AFUA_3G00765)-RELATED-RELATED"/>
    <property type="match status" value="1"/>
</dbReference>
<evidence type="ECO:0000259" key="1">
    <source>
        <dbReference type="PROSITE" id="PS51186"/>
    </source>
</evidence>
<keyword evidence="3" id="KW-1185">Reference proteome</keyword>
<dbReference type="InterPro" id="IPR051531">
    <property type="entry name" value="N-acetyltransferase"/>
</dbReference>
<dbReference type="SUPFAM" id="SSF55729">
    <property type="entry name" value="Acyl-CoA N-acyltransferases (Nat)"/>
    <property type="match status" value="1"/>
</dbReference>
<dbReference type="InterPro" id="IPR016181">
    <property type="entry name" value="Acyl_CoA_acyltransferase"/>
</dbReference>
<accession>A0ABV2SM58</accession>
<reference evidence="2 3" key="1">
    <citation type="submission" date="2024-06" db="EMBL/GenBank/DDBJ databases">
        <title>Genomic Encyclopedia of Type Strains, Phase V (KMG-V): Genome sequencing to study the core and pangenomes of soil and plant-associated prokaryotes.</title>
        <authorList>
            <person name="Whitman W."/>
        </authorList>
    </citation>
    <scope>NUCLEOTIDE SEQUENCE [LARGE SCALE GENOMIC DNA]</scope>
    <source>
        <strain evidence="2 3">NE40</strain>
    </source>
</reference>
<keyword evidence="2" id="KW-0808">Transferase</keyword>
<feature type="domain" description="N-acetyltransferase" evidence="1">
    <location>
        <begin position="20"/>
        <end position="186"/>
    </location>
</feature>
<dbReference type="Pfam" id="PF13302">
    <property type="entry name" value="Acetyltransf_3"/>
    <property type="match status" value="1"/>
</dbReference>
<dbReference type="EC" id="2.3.1.267" evidence="2"/>
<gene>
    <name evidence="2" type="ORF">V5J35_003533</name>
</gene>
<name>A0ABV2SM58_9GAMM</name>
<proteinExistence type="predicted"/>
<keyword evidence="2" id="KW-0012">Acyltransferase</keyword>
<dbReference type="PROSITE" id="PS51186">
    <property type="entry name" value="GNAT"/>
    <property type="match status" value="1"/>
</dbReference>
<comment type="caution">
    <text evidence="2">The sequence shown here is derived from an EMBL/GenBank/DDBJ whole genome shotgun (WGS) entry which is preliminary data.</text>
</comment>
<dbReference type="GO" id="GO:0008999">
    <property type="term" value="F:protein-N-terminal-alanine acetyltransferase activity"/>
    <property type="evidence" value="ECO:0007669"/>
    <property type="project" value="UniProtKB-EC"/>
</dbReference>
<protein>
    <submittedName>
        <fullName evidence="2">Ribosomal-protein-alanine N-acetyltransferase</fullName>
        <ecNumber evidence="2">2.3.1.267</ecNumber>
    </submittedName>
</protein>
<dbReference type="EMBL" id="JBEWTB010000002">
    <property type="protein sequence ID" value="MET4758341.1"/>
    <property type="molecule type" value="Genomic_DNA"/>
</dbReference>
<organism evidence="2 3">
    <name type="scientific">Endozoicomonas lisbonensis</name>
    <dbReference type="NCBI Taxonomy" id="3120522"/>
    <lineage>
        <taxon>Bacteria</taxon>
        <taxon>Pseudomonadati</taxon>
        <taxon>Pseudomonadota</taxon>
        <taxon>Gammaproteobacteria</taxon>
        <taxon>Oceanospirillales</taxon>
        <taxon>Endozoicomonadaceae</taxon>
        <taxon>Endozoicomonas</taxon>
    </lineage>
</organism>
<evidence type="ECO:0000313" key="3">
    <source>
        <dbReference type="Proteomes" id="UP001549366"/>
    </source>
</evidence>